<name>A0A7W3Y726_9GAMM</name>
<protein>
    <submittedName>
        <fullName evidence="1">AlpA family transcriptional regulator</fullName>
    </submittedName>
</protein>
<keyword evidence="2" id="KW-1185">Reference proteome</keyword>
<proteinExistence type="predicted"/>
<dbReference type="EMBL" id="JACHTF010000020">
    <property type="protein sequence ID" value="MBB1061862.1"/>
    <property type="molecule type" value="Genomic_DNA"/>
</dbReference>
<reference evidence="1 2" key="1">
    <citation type="submission" date="2020-08" db="EMBL/GenBank/DDBJ databases">
        <authorList>
            <person name="Xu S."/>
            <person name="Li A."/>
        </authorList>
    </citation>
    <scope>NUCLEOTIDE SEQUENCE [LARGE SCALE GENOMIC DNA]</scope>
    <source>
        <strain evidence="1 2">119BY6-57</strain>
    </source>
</reference>
<gene>
    <name evidence="1" type="ORF">H4F98_14905</name>
</gene>
<evidence type="ECO:0000313" key="2">
    <source>
        <dbReference type="Proteomes" id="UP000523196"/>
    </source>
</evidence>
<dbReference type="AlphaFoldDB" id="A0A7W3Y726"/>
<dbReference type="PANTHER" id="PTHR36154">
    <property type="entry name" value="DNA-BINDING TRANSCRIPTIONAL ACTIVATOR ALPA"/>
    <property type="match status" value="1"/>
</dbReference>
<dbReference type="PANTHER" id="PTHR36154:SF1">
    <property type="entry name" value="DNA-BINDING TRANSCRIPTIONAL ACTIVATOR ALPA"/>
    <property type="match status" value="1"/>
</dbReference>
<organism evidence="1 2">
    <name type="scientific">Marilutibacter spongiae</name>
    <dbReference type="NCBI Taxonomy" id="2025720"/>
    <lineage>
        <taxon>Bacteria</taxon>
        <taxon>Pseudomonadati</taxon>
        <taxon>Pseudomonadota</taxon>
        <taxon>Gammaproteobacteria</taxon>
        <taxon>Lysobacterales</taxon>
        <taxon>Lysobacteraceae</taxon>
        <taxon>Marilutibacter</taxon>
    </lineage>
</organism>
<dbReference type="RefSeq" id="WP_182688631.1">
    <property type="nucleotide sequence ID" value="NZ_JACHTF010000020.1"/>
</dbReference>
<dbReference type="Pfam" id="PF05930">
    <property type="entry name" value="Phage_AlpA"/>
    <property type="match status" value="1"/>
</dbReference>
<comment type="caution">
    <text evidence="1">The sequence shown here is derived from an EMBL/GenBank/DDBJ whole genome shotgun (WGS) entry which is preliminary data.</text>
</comment>
<evidence type="ECO:0000313" key="1">
    <source>
        <dbReference type="EMBL" id="MBB1061862.1"/>
    </source>
</evidence>
<accession>A0A7W3Y726</accession>
<dbReference type="InterPro" id="IPR052931">
    <property type="entry name" value="Prophage_regulatory_activator"/>
</dbReference>
<dbReference type="Proteomes" id="UP000523196">
    <property type="component" value="Unassembled WGS sequence"/>
</dbReference>
<dbReference type="Gene3D" id="1.10.238.160">
    <property type="match status" value="1"/>
</dbReference>
<sequence>MRQTTSANAVYGLLRLPQVQASTGLSRSEIYRRVRSGDFPAPVKLGERASAWVEREIVEWAARRIAERDAKAVA</sequence>
<dbReference type="InterPro" id="IPR010260">
    <property type="entry name" value="AlpA"/>
</dbReference>